<evidence type="ECO:0000256" key="1">
    <source>
        <dbReference type="SAM" id="Phobius"/>
    </source>
</evidence>
<proteinExistence type="predicted"/>
<gene>
    <name evidence="2" type="ORF">O3M35_012439</name>
</gene>
<comment type="caution">
    <text evidence="2">The sequence shown here is derived from an EMBL/GenBank/DDBJ whole genome shotgun (WGS) entry which is preliminary data.</text>
</comment>
<evidence type="ECO:0000313" key="2">
    <source>
        <dbReference type="EMBL" id="KAK9501768.1"/>
    </source>
</evidence>
<reference evidence="2 3" key="1">
    <citation type="submission" date="2022-12" db="EMBL/GenBank/DDBJ databases">
        <title>Chromosome-level genome assembly of true bugs.</title>
        <authorList>
            <person name="Ma L."/>
            <person name="Li H."/>
        </authorList>
    </citation>
    <scope>NUCLEOTIDE SEQUENCE [LARGE SCALE GENOMIC DNA]</scope>
    <source>
        <strain evidence="2">Lab_2022b</strain>
    </source>
</reference>
<accession>A0AAW1CY29</accession>
<organism evidence="2 3">
    <name type="scientific">Rhynocoris fuscipes</name>
    <dbReference type="NCBI Taxonomy" id="488301"/>
    <lineage>
        <taxon>Eukaryota</taxon>
        <taxon>Metazoa</taxon>
        <taxon>Ecdysozoa</taxon>
        <taxon>Arthropoda</taxon>
        <taxon>Hexapoda</taxon>
        <taxon>Insecta</taxon>
        <taxon>Pterygota</taxon>
        <taxon>Neoptera</taxon>
        <taxon>Paraneoptera</taxon>
        <taxon>Hemiptera</taxon>
        <taxon>Heteroptera</taxon>
        <taxon>Panheteroptera</taxon>
        <taxon>Cimicomorpha</taxon>
        <taxon>Reduviidae</taxon>
        <taxon>Harpactorinae</taxon>
        <taxon>Harpactorini</taxon>
        <taxon>Rhynocoris</taxon>
    </lineage>
</organism>
<dbReference type="Proteomes" id="UP001461498">
    <property type="component" value="Unassembled WGS sequence"/>
</dbReference>
<dbReference type="AlphaFoldDB" id="A0AAW1CY29"/>
<evidence type="ECO:0000313" key="3">
    <source>
        <dbReference type="Proteomes" id="UP001461498"/>
    </source>
</evidence>
<keyword evidence="1" id="KW-0812">Transmembrane</keyword>
<protein>
    <submittedName>
        <fullName evidence="2">Uncharacterized protein</fullName>
    </submittedName>
</protein>
<feature type="transmembrane region" description="Helical" evidence="1">
    <location>
        <begin position="20"/>
        <end position="38"/>
    </location>
</feature>
<keyword evidence="1" id="KW-0472">Membrane</keyword>
<keyword evidence="3" id="KW-1185">Reference proteome</keyword>
<dbReference type="EMBL" id="JAPXFL010000009">
    <property type="protein sequence ID" value="KAK9501768.1"/>
    <property type="molecule type" value="Genomic_DNA"/>
</dbReference>
<sequence length="73" mass="7784">MDTLLSSRLQGIMLGYGNMADGYVGLITLVIILLSVCVEDKQAANVVQDHITLLSKLSVISTAIKNGRSPKPV</sequence>
<name>A0AAW1CY29_9HEMI</name>
<keyword evidence="1" id="KW-1133">Transmembrane helix</keyword>